<dbReference type="InterPro" id="IPR002470">
    <property type="entry name" value="Peptidase_S9A"/>
</dbReference>
<feature type="domain" description="Peptidase S9 prolyl oligopeptidase catalytic" evidence="2">
    <location>
        <begin position="364"/>
        <end position="571"/>
    </location>
</feature>
<evidence type="ECO:0000256" key="1">
    <source>
        <dbReference type="ARBA" id="ARBA00022801"/>
    </source>
</evidence>
<dbReference type="Gene3D" id="3.40.50.1820">
    <property type="entry name" value="alpha/beta hydrolase"/>
    <property type="match status" value="1"/>
</dbReference>
<accession>A0A265E8J3</accession>
<protein>
    <recommendedName>
        <fullName evidence="2">Peptidase S9 prolyl oligopeptidase catalytic domain-containing protein</fullName>
    </recommendedName>
</protein>
<dbReference type="Proteomes" id="UP000216682">
    <property type="component" value="Unassembled WGS sequence"/>
</dbReference>
<keyword evidence="1" id="KW-0378">Hydrolase</keyword>
<comment type="caution">
    <text evidence="3">The sequence shown here is derived from an EMBL/GenBank/DDBJ whole genome shotgun (WGS) entry which is preliminary data.</text>
</comment>
<dbReference type="AlphaFoldDB" id="A0A265E8J3"/>
<dbReference type="InterPro" id="IPR001375">
    <property type="entry name" value="Peptidase_S9_cat"/>
</dbReference>
<name>A0A265E8J3_9STAP</name>
<dbReference type="InterPro" id="IPR029058">
    <property type="entry name" value="AB_hydrolase_fold"/>
</dbReference>
<evidence type="ECO:0000259" key="2">
    <source>
        <dbReference type="Pfam" id="PF00326"/>
    </source>
</evidence>
<dbReference type="PANTHER" id="PTHR42776">
    <property type="entry name" value="SERINE PEPTIDASE S9 FAMILY MEMBER"/>
    <property type="match status" value="1"/>
</dbReference>
<gene>
    <name evidence="3" type="ORF">CFN03_00125</name>
</gene>
<sequence length="573" mass="66063">MMGTFTKYMNLKYSREEKALYFISCESGMHQLWKYNPSTGTKMQLTRLEQNVKNYWLEDGHITIAADYHGNERNQFHMMDGEDIGTLIEDPDYFHHYGEYDDDQNIYTMVRNHHESSNFDLCLVHAKGSVRVLRTFDGPVHFISELPGDRLLLSKDVNNIDEALMIYDMDKDEMEDVPLPEARFSAFKFHEDRCLCLSDMHDGYMNVHEINVEEGSHRRLTAFEWDVEHFKVSADKTEAILSCNENGQSVLFRMDLETSSTEKLEVIDDGVVHSLAYGEGRELFLIHSSVDQPHRICRHSLETGEMETVLGNTDQASEVSWRISSYRSFDDLEVPYFIYETDQEGKKTVIHIHGGPESQARPEFNALYYQLNRAGFQVVVPNIRGSKGYGRSYLKADDKEKRLDAMKDVIELRRHLMEGGMAEDSRISVMGRSYGGLMTLLLVTHHSELWASAVDIVGISHLRTFLDHTPPWRRALRAAEYGSIEESGAFLDDISPLSRSKDISVPLMVFHSHHDARVPYSESVQMVEAMKENGQYVGFTAYENEGHTYMHQENIDDMNSKILEFFNRTLQHP</sequence>
<dbReference type="Pfam" id="PF00326">
    <property type="entry name" value="Peptidase_S9"/>
    <property type="match status" value="1"/>
</dbReference>
<evidence type="ECO:0000313" key="3">
    <source>
        <dbReference type="EMBL" id="OZT77736.1"/>
    </source>
</evidence>
<dbReference type="SUPFAM" id="SSF82171">
    <property type="entry name" value="DPP6 N-terminal domain-like"/>
    <property type="match status" value="1"/>
</dbReference>
<proteinExistence type="predicted"/>
<dbReference type="GO" id="GO:0006508">
    <property type="term" value="P:proteolysis"/>
    <property type="evidence" value="ECO:0007669"/>
    <property type="project" value="InterPro"/>
</dbReference>
<evidence type="ECO:0000313" key="4">
    <source>
        <dbReference type="Proteomes" id="UP000216682"/>
    </source>
</evidence>
<reference evidence="3 4" key="1">
    <citation type="submission" date="2017-07" db="EMBL/GenBank/DDBJ databases">
        <title>Shotgun whole genome sequences of three halophilic bacterial isolates.</title>
        <authorList>
            <person name="Pozzo T."/>
            <person name="Higdon S.M."/>
            <person name="Quillaguaman J."/>
        </authorList>
    </citation>
    <scope>NUCLEOTIDE SEQUENCE [LARGE SCALE GENOMIC DNA]</scope>
    <source>
        <strain evidence="3 4">BU-1</strain>
    </source>
</reference>
<dbReference type="EMBL" id="NPEZ01000001">
    <property type="protein sequence ID" value="OZT77736.1"/>
    <property type="molecule type" value="Genomic_DNA"/>
</dbReference>
<dbReference type="SUPFAM" id="SSF53474">
    <property type="entry name" value="alpha/beta-Hydrolases"/>
    <property type="match status" value="1"/>
</dbReference>
<dbReference type="PRINTS" id="PR00862">
    <property type="entry name" value="PROLIGOPTASE"/>
</dbReference>
<dbReference type="GO" id="GO:0004252">
    <property type="term" value="F:serine-type endopeptidase activity"/>
    <property type="evidence" value="ECO:0007669"/>
    <property type="project" value="InterPro"/>
</dbReference>
<organism evidence="3 4">
    <name type="scientific">Salinicoccus roseus</name>
    <dbReference type="NCBI Taxonomy" id="45670"/>
    <lineage>
        <taxon>Bacteria</taxon>
        <taxon>Bacillati</taxon>
        <taxon>Bacillota</taxon>
        <taxon>Bacilli</taxon>
        <taxon>Bacillales</taxon>
        <taxon>Staphylococcaceae</taxon>
        <taxon>Salinicoccus</taxon>
    </lineage>
</organism>
<dbReference type="PANTHER" id="PTHR42776:SF27">
    <property type="entry name" value="DIPEPTIDYL PEPTIDASE FAMILY MEMBER 6"/>
    <property type="match status" value="1"/>
</dbReference>